<proteinExistence type="predicted"/>
<dbReference type="Pfam" id="PF16260">
    <property type="entry name" value="DUF4914"/>
    <property type="match status" value="1"/>
</dbReference>
<protein>
    <recommendedName>
        <fullName evidence="3">DUF4914 domain-containing protein</fullName>
    </recommendedName>
</protein>
<dbReference type="AlphaFoldDB" id="H1YCM2"/>
<dbReference type="STRING" id="714943.Mucpa_0005"/>
<dbReference type="Proteomes" id="UP000002774">
    <property type="component" value="Chromosome"/>
</dbReference>
<gene>
    <name evidence="1" type="ORF">Mucpa_0005</name>
</gene>
<dbReference type="EMBL" id="CM001403">
    <property type="protein sequence ID" value="EHQ24209.1"/>
    <property type="molecule type" value="Genomic_DNA"/>
</dbReference>
<dbReference type="HOGENOM" id="CLU_438493_0_0_10"/>
<sequence>MEKSLIKKFILPQELRNLLENKEVILAESREDLIDLSFGRSVDHTYEVSYDTPGFGNIVEATVVRCKNGVSVNYTDPYLRRRDPDCMVIGDDKPTDKPTFTNRYGTSFDALRKESFEWFANQDELIIVPFMSGGEENGYPSLLVAPANAGFFATCLADLQGFIPRSKIPYGFKPRAVIYVAPPFRHTHFAGKQVVVHNRLEKMHEMFAYNLYPGPSAKKGVYGILLNIGEEEGWTTLHASAVKVTTPYENDFVIMHEGASGGGKSEMTTASHRELDGRLLLGTNLKSAEKYYIEIKDESSLQPITDDMALALPALQNGKKLVVIDAEYGWFLRINHITQYGTDPDIERATIHPKEPLMFLSINGKPEATCLIWEPSMDAPGKPCPNPRVILPRRHVENTIDDPAEIDIRSFGIRTPPCTRDNPTYGIIGIFHVLPPALAWLWRLVAPRGHANPSIISTGKGMISEGVGSYWPFATGLKVVQANLLLEQILNTPLTRYILIPNQHIGAYEVGFSGQWIAREYLSRRGNVNFKKEPLAPSRCPLLGFALESLKIEGQTIPKHFLQVDLQKDNGVEGYDAGAQILTDFFKKELEEYLVPDLHPLGRQIIEMCLNDGSLQDYVDLIQPLESVKVETAVKENAMI</sequence>
<reference evidence="1" key="1">
    <citation type="submission" date="2011-09" db="EMBL/GenBank/DDBJ databases">
        <title>The permanent draft genome of Mucilaginibacter paludis DSM 18603.</title>
        <authorList>
            <consortium name="US DOE Joint Genome Institute (JGI-PGF)"/>
            <person name="Lucas S."/>
            <person name="Han J."/>
            <person name="Lapidus A."/>
            <person name="Bruce D."/>
            <person name="Goodwin L."/>
            <person name="Pitluck S."/>
            <person name="Peters L."/>
            <person name="Kyrpides N."/>
            <person name="Mavromatis K."/>
            <person name="Ivanova N."/>
            <person name="Mikhailova N."/>
            <person name="Held B."/>
            <person name="Detter J.C."/>
            <person name="Tapia R."/>
            <person name="Han C."/>
            <person name="Land M."/>
            <person name="Hauser L."/>
            <person name="Markowitz V."/>
            <person name="Cheng J.-F."/>
            <person name="Hugenholtz P."/>
            <person name="Woyke T."/>
            <person name="Wu D."/>
            <person name="Tindall B."/>
            <person name="Brambilla E."/>
            <person name="Klenk H.-P."/>
            <person name="Eisen J.A."/>
        </authorList>
    </citation>
    <scope>NUCLEOTIDE SEQUENCE [LARGE SCALE GENOMIC DNA]</scope>
    <source>
        <strain evidence="1">DSM 18603</strain>
    </source>
</reference>
<dbReference type="SUPFAM" id="SSF53795">
    <property type="entry name" value="PEP carboxykinase-like"/>
    <property type="match status" value="1"/>
</dbReference>
<keyword evidence="2" id="KW-1185">Reference proteome</keyword>
<dbReference type="OrthoDB" id="9763944at2"/>
<organism evidence="1 2">
    <name type="scientific">Mucilaginibacter paludis DSM 18603</name>
    <dbReference type="NCBI Taxonomy" id="714943"/>
    <lineage>
        <taxon>Bacteria</taxon>
        <taxon>Pseudomonadati</taxon>
        <taxon>Bacteroidota</taxon>
        <taxon>Sphingobacteriia</taxon>
        <taxon>Sphingobacteriales</taxon>
        <taxon>Sphingobacteriaceae</taxon>
        <taxon>Mucilaginibacter</taxon>
    </lineage>
</organism>
<dbReference type="InterPro" id="IPR032583">
    <property type="entry name" value="DUF4914"/>
</dbReference>
<dbReference type="RefSeq" id="WP_008503718.1">
    <property type="nucleotide sequence ID" value="NZ_CM001403.1"/>
</dbReference>
<evidence type="ECO:0000313" key="1">
    <source>
        <dbReference type="EMBL" id="EHQ24209.1"/>
    </source>
</evidence>
<name>H1YCM2_9SPHI</name>
<evidence type="ECO:0000313" key="2">
    <source>
        <dbReference type="Proteomes" id="UP000002774"/>
    </source>
</evidence>
<evidence type="ECO:0008006" key="3">
    <source>
        <dbReference type="Google" id="ProtNLM"/>
    </source>
</evidence>
<accession>H1YCM2</accession>
<dbReference type="eggNOG" id="ENOG502Z85H">
    <property type="taxonomic scope" value="Bacteria"/>
</dbReference>